<gene>
    <name evidence="7" type="ORF">MAN_07614</name>
</gene>
<dbReference type="GO" id="GO:0008171">
    <property type="term" value="F:O-methyltransferase activity"/>
    <property type="evidence" value="ECO:0007669"/>
    <property type="project" value="InterPro"/>
</dbReference>
<name>A0A0B4EZ80_METAF</name>
<dbReference type="InterPro" id="IPR012967">
    <property type="entry name" value="COMT_dimerisation"/>
</dbReference>
<dbReference type="InterPro" id="IPR036390">
    <property type="entry name" value="WH_DNA-bd_sf"/>
</dbReference>
<organism evidence="7 8">
    <name type="scientific">Metarhizium anisopliae (strain ARSEF 549)</name>
    <dbReference type="NCBI Taxonomy" id="3151832"/>
    <lineage>
        <taxon>Eukaryota</taxon>
        <taxon>Fungi</taxon>
        <taxon>Dikarya</taxon>
        <taxon>Ascomycota</taxon>
        <taxon>Pezizomycotina</taxon>
        <taxon>Sordariomycetes</taxon>
        <taxon>Hypocreomycetidae</taxon>
        <taxon>Hypocreales</taxon>
        <taxon>Clavicipitaceae</taxon>
        <taxon>Metarhizium</taxon>
    </lineage>
</organism>
<evidence type="ECO:0000313" key="8">
    <source>
        <dbReference type="Proteomes" id="UP000031186"/>
    </source>
</evidence>
<keyword evidence="3" id="KW-0949">S-adenosyl-L-methionine</keyword>
<dbReference type="Proteomes" id="UP000031186">
    <property type="component" value="Unassembled WGS sequence"/>
</dbReference>
<proteinExistence type="predicted"/>
<dbReference type="Gene3D" id="3.40.50.150">
    <property type="entry name" value="Vaccinia Virus protein VP39"/>
    <property type="match status" value="1"/>
</dbReference>
<evidence type="ECO:0000313" key="7">
    <source>
        <dbReference type="EMBL" id="KID63413.1"/>
    </source>
</evidence>
<dbReference type="InterPro" id="IPR029063">
    <property type="entry name" value="SAM-dependent_MTases_sf"/>
</dbReference>
<comment type="caution">
    <text evidence="7">The sequence shown here is derived from an EMBL/GenBank/DDBJ whole genome shotgun (WGS) entry which is preliminary data.</text>
</comment>
<evidence type="ECO:0000256" key="1">
    <source>
        <dbReference type="ARBA" id="ARBA00022603"/>
    </source>
</evidence>
<evidence type="ECO:0000256" key="4">
    <source>
        <dbReference type="PIRSR" id="PIRSR005739-1"/>
    </source>
</evidence>
<keyword evidence="2" id="KW-0808">Transferase</keyword>
<dbReference type="EMBL" id="AZNF01000010">
    <property type="protein sequence ID" value="KID63413.1"/>
    <property type="molecule type" value="Genomic_DNA"/>
</dbReference>
<dbReference type="Pfam" id="PF00891">
    <property type="entry name" value="Methyltransf_2"/>
    <property type="match status" value="1"/>
</dbReference>
<dbReference type="HOGENOM" id="CLU_005533_5_0_1"/>
<evidence type="ECO:0000256" key="3">
    <source>
        <dbReference type="ARBA" id="ARBA00022691"/>
    </source>
</evidence>
<dbReference type="PIRSF" id="PIRSF005739">
    <property type="entry name" value="O-mtase"/>
    <property type="match status" value="1"/>
</dbReference>
<feature type="domain" description="O-methyltransferase C-terminal" evidence="5">
    <location>
        <begin position="229"/>
        <end position="372"/>
    </location>
</feature>
<dbReference type="VEuPathDB" id="FungiDB:MAN_07614"/>
<dbReference type="InterPro" id="IPR016461">
    <property type="entry name" value="COMT-like"/>
</dbReference>
<feature type="domain" description="O-methyltransferase dimerisation" evidence="6">
    <location>
        <begin position="60"/>
        <end position="129"/>
    </location>
</feature>
<dbReference type="AlphaFoldDB" id="A0A0B4EZ80"/>
<accession>A0A0B4EZ80</accession>
<dbReference type="SUPFAM" id="SSF46785">
    <property type="entry name" value="Winged helix' DNA-binding domain"/>
    <property type="match status" value="1"/>
</dbReference>
<dbReference type="OrthoDB" id="2410195at2759"/>
<dbReference type="Gene3D" id="1.10.10.10">
    <property type="entry name" value="Winged helix-like DNA-binding domain superfamily/Winged helix DNA-binding domain"/>
    <property type="match status" value="1"/>
</dbReference>
<dbReference type="PANTHER" id="PTHR43712">
    <property type="entry name" value="PUTATIVE (AFU_ORTHOLOGUE AFUA_4G14580)-RELATED"/>
    <property type="match status" value="1"/>
</dbReference>
<reference evidence="7 8" key="1">
    <citation type="journal article" date="2014" name="Proc. Natl. Acad. Sci. U.S.A.">
        <title>Trajectory and genomic determinants of fungal-pathogen speciation and host adaptation.</title>
        <authorList>
            <person name="Hu X."/>
            <person name="Xiao G."/>
            <person name="Zheng P."/>
            <person name="Shang Y."/>
            <person name="Su Y."/>
            <person name="Zhang X."/>
            <person name="Liu X."/>
            <person name="Zhan S."/>
            <person name="St Leger R.J."/>
            <person name="Wang C."/>
        </authorList>
    </citation>
    <scope>NUCLEOTIDE SEQUENCE [LARGE SCALE GENOMIC DNA]</scope>
    <source>
        <strain evidence="7 8">ARSEF 549</strain>
    </source>
</reference>
<dbReference type="InterPro" id="IPR036388">
    <property type="entry name" value="WH-like_DNA-bd_sf"/>
</dbReference>
<protein>
    <submittedName>
        <fullName evidence="7">Sterigmatocystin 8-O-methyltransferase</fullName>
    </submittedName>
</protein>
<dbReference type="SUPFAM" id="SSF53335">
    <property type="entry name" value="S-adenosyl-L-methionine-dependent methyltransferases"/>
    <property type="match status" value="1"/>
</dbReference>
<evidence type="ECO:0000259" key="5">
    <source>
        <dbReference type="Pfam" id="PF00891"/>
    </source>
</evidence>
<dbReference type="GO" id="GO:0046983">
    <property type="term" value="F:protein dimerization activity"/>
    <property type="evidence" value="ECO:0007669"/>
    <property type="project" value="InterPro"/>
</dbReference>
<feature type="active site" description="Proton acceptor" evidence="4">
    <location>
        <position position="300"/>
    </location>
</feature>
<evidence type="ECO:0000256" key="2">
    <source>
        <dbReference type="ARBA" id="ARBA00022679"/>
    </source>
</evidence>
<keyword evidence="8" id="KW-1185">Reference proteome</keyword>
<dbReference type="Pfam" id="PF08100">
    <property type="entry name" value="Dimerisation"/>
    <property type="match status" value="1"/>
</dbReference>
<dbReference type="PROSITE" id="PS51683">
    <property type="entry name" value="SAM_OMT_II"/>
    <property type="match status" value="1"/>
</dbReference>
<dbReference type="PANTHER" id="PTHR43712:SF1">
    <property type="entry name" value="HYPOTHETICAL O-METHYLTRANSFERASE (EUROFUNG)-RELATED"/>
    <property type="match status" value="1"/>
</dbReference>
<evidence type="ECO:0000259" key="6">
    <source>
        <dbReference type="Pfam" id="PF08100"/>
    </source>
</evidence>
<feature type="non-terminal residue" evidence="7">
    <location>
        <position position="1"/>
    </location>
</feature>
<dbReference type="GO" id="GO:0032259">
    <property type="term" value="P:methylation"/>
    <property type="evidence" value="ECO:0007669"/>
    <property type="project" value="UniProtKB-KW"/>
</dbReference>
<sequence>MAGASSSITLIEQLGNLKPTLALQDNQGARQDALRLSKRLVMELGQPPNVAVDLAYSPLITVATRVAINLRLFELIASATGPVTSTQLASESGGEELLIIRILRPLSSVGIVNEVGERQWTATPVTHVMASEGIAAGHRMIGEVIVNAAQKAPKYLKEYGHRCPANPRDGLVQFAFQTKMTTFELLSSMPDILRDFNLFMGNTMGSRSYWVDWYPVQDRLLTGLRDQSAVLVDVGAGKGHDLMAFHEKYAGHGRLVLQDLAAVTDHVKDLSGEIEIMTHDFFTEQPVRGARAYLYHHILHDWSDERCLEILGKLRGAMLPGYSKLLIHDMVIPERGASTFHAMRDMAMMAFNGGMERTEAQWRELLGSAGFEVVRVWLPSQEDADGIFEAMVNA</sequence>
<keyword evidence="1" id="KW-0489">Methyltransferase</keyword>
<dbReference type="InterPro" id="IPR001077">
    <property type="entry name" value="COMT_C"/>
</dbReference>